<feature type="region of interest" description="Disordered" evidence="1">
    <location>
        <begin position="1"/>
        <end position="63"/>
    </location>
</feature>
<feature type="compositionally biased region" description="Polar residues" evidence="1">
    <location>
        <begin position="18"/>
        <end position="31"/>
    </location>
</feature>
<sequence>MYVADTSTSTVTENNVTIMENDSTSSSTTHNLRGKQSGKGPSSLTPGDQPIDLPKGDGAEDRPMVRHERPLNIEQSWLVCQQLPLPHTGMYGDAVSIATMLSTLANTICVPNAGQHRNATGQPYVPDCDTPAAVFYRNHMGGLGNFVTRFRVLGLVLLKKMKQMPSIMIRTAKSKLLKGHQYRAYFRVAGNTGDEFIMVNKDVVTHRSRHVAGAFRGPWPSSKDKTVDFRDREAHVVKLYVHLLCKLAVFCEYIMDHLTKNLVNQIIIEGIHEQRADDNFYYPTRTAINYVYNYMKQKDCLRWLLADCCVYYADVTWLCEEDRDKYREDFLFDVMAGLAVRRPHLYRIEKILDPSHYQEEK</sequence>
<keyword evidence="3" id="KW-1185">Reference proteome</keyword>
<gene>
    <name evidence="2" type="ORF">EK21DRAFT_92157</name>
</gene>
<evidence type="ECO:0000256" key="1">
    <source>
        <dbReference type="SAM" id="MobiDB-lite"/>
    </source>
</evidence>
<feature type="compositionally biased region" description="Basic and acidic residues" evidence="1">
    <location>
        <begin position="54"/>
        <end position="63"/>
    </location>
</feature>
<dbReference type="EMBL" id="ML978238">
    <property type="protein sequence ID" value="KAF2026707.1"/>
    <property type="molecule type" value="Genomic_DNA"/>
</dbReference>
<comment type="caution">
    <text evidence="2">The sequence shown here is derived from an EMBL/GenBank/DDBJ whole genome shotgun (WGS) entry which is preliminary data.</text>
</comment>
<evidence type="ECO:0000313" key="3">
    <source>
        <dbReference type="Proteomes" id="UP000799777"/>
    </source>
</evidence>
<dbReference type="Proteomes" id="UP000799777">
    <property type="component" value="Unassembled WGS sequence"/>
</dbReference>
<proteinExistence type="predicted"/>
<dbReference type="AlphaFoldDB" id="A0A9P4H472"/>
<accession>A0A9P4H472</accession>
<evidence type="ECO:0000313" key="2">
    <source>
        <dbReference type="EMBL" id="KAF2026707.1"/>
    </source>
</evidence>
<organism evidence="2 3">
    <name type="scientific">Setomelanomma holmii</name>
    <dbReference type="NCBI Taxonomy" id="210430"/>
    <lineage>
        <taxon>Eukaryota</taxon>
        <taxon>Fungi</taxon>
        <taxon>Dikarya</taxon>
        <taxon>Ascomycota</taxon>
        <taxon>Pezizomycotina</taxon>
        <taxon>Dothideomycetes</taxon>
        <taxon>Pleosporomycetidae</taxon>
        <taxon>Pleosporales</taxon>
        <taxon>Pleosporineae</taxon>
        <taxon>Phaeosphaeriaceae</taxon>
        <taxon>Setomelanomma</taxon>
    </lineage>
</organism>
<protein>
    <submittedName>
        <fullName evidence="2">Uncharacterized protein</fullName>
    </submittedName>
</protein>
<feature type="compositionally biased region" description="Low complexity" evidence="1">
    <location>
        <begin position="1"/>
        <end position="17"/>
    </location>
</feature>
<name>A0A9P4H472_9PLEO</name>
<reference evidence="2" key="1">
    <citation type="journal article" date="2020" name="Stud. Mycol.">
        <title>101 Dothideomycetes genomes: a test case for predicting lifestyles and emergence of pathogens.</title>
        <authorList>
            <person name="Haridas S."/>
            <person name="Albert R."/>
            <person name="Binder M."/>
            <person name="Bloem J."/>
            <person name="Labutti K."/>
            <person name="Salamov A."/>
            <person name="Andreopoulos B."/>
            <person name="Baker S."/>
            <person name="Barry K."/>
            <person name="Bills G."/>
            <person name="Bluhm B."/>
            <person name="Cannon C."/>
            <person name="Castanera R."/>
            <person name="Culley D."/>
            <person name="Daum C."/>
            <person name="Ezra D."/>
            <person name="Gonzalez J."/>
            <person name="Henrissat B."/>
            <person name="Kuo A."/>
            <person name="Liang C."/>
            <person name="Lipzen A."/>
            <person name="Lutzoni F."/>
            <person name="Magnuson J."/>
            <person name="Mondo S."/>
            <person name="Nolan M."/>
            <person name="Ohm R."/>
            <person name="Pangilinan J."/>
            <person name="Park H.-J."/>
            <person name="Ramirez L."/>
            <person name="Alfaro M."/>
            <person name="Sun H."/>
            <person name="Tritt A."/>
            <person name="Yoshinaga Y."/>
            <person name="Zwiers L.-H."/>
            <person name="Turgeon B."/>
            <person name="Goodwin S."/>
            <person name="Spatafora J."/>
            <person name="Crous P."/>
            <person name="Grigoriev I."/>
        </authorList>
    </citation>
    <scope>NUCLEOTIDE SEQUENCE</scope>
    <source>
        <strain evidence="2">CBS 110217</strain>
    </source>
</reference>